<feature type="domain" description="N-acetyltransferase" evidence="3">
    <location>
        <begin position="1"/>
        <end position="171"/>
    </location>
</feature>
<reference evidence="4 5" key="1">
    <citation type="submission" date="2016-02" db="EMBL/GenBank/DDBJ databases">
        <title>Draft genome sequence of Polaribacter atrinae KACC17473.</title>
        <authorList>
            <person name="Shin S.-K."/>
            <person name="Yi H."/>
        </authorList>
    </citation>
    <scope>NUCLEOTIDE SEQUENCE [LARGE SCALE GENOMIC DNA]</scope>
    <source>
        <strain evidence="4 5">KACC 17473</strain>
    </source>
</reference>
<evidence type="ECO:0000256" key="1">
    <source>
        <dbReference type="ARBA" id="ARBA00022679"/>
    </source>
</evidence>
<dbReference type="PANTHER" id="PTHR42919:SF8">
    <property type="entry name" value="N-ALPHA-ACETYLTRANSFERASE 50"/>
    <property type="match status" value="1"/>
</dbReference>
<dbReference type="PROSITE" id="PS51186">
    <property type="entry name" value="GNAT"/>
    <property type="match status" value="1"/>
</dbReference>
<dbReference type="Proteomes" id="UP000076923">
    <property type="component" value="Unassembled WGS sequence"/>
</dbReference>
<dbReference type="OrthoDB" id="7205533at2"/>
<name>A0A176TBR4_9FLAO</name>
<dbReference type="STRING" id="1333662.LPB303_09365"/>
<protein>
    <submittedName>
        <fullName evidence="4">GNAT family N-acetyltransferase</fullName>
    </submittedName>
</protein>
<dbReference type="PANTHER" id="PTHR42919">
    <property type="entry name" value="N-ALPHA-ACETYLTRANSFERASE"/>
    <property type="match status" value="1"/>
</dbReference>
<evidence type="ECO:0000313" key="5">
    <source>
        <dbReference type="Proteomes" id="UP000076923"/>
    </source>
</evidence>
<dbReference type="Pfam" id="PF13673">
    <property type="entry name" value="Acetyltransf_10"/>
    <property type="match status" value="1"/>
</dbReference>
<comment type="caution">
    <text evidence="4">The sequence shown here is derived from an EMBL/GenBank/DDBJ whole genome shotgun (WGS) entry which is preliminary data.</text>
</comment>
<keyword evidence="1 4" id="KW-0808">Transferase</keyword>
<evidence type="ECO:0000313" key="4">
    <source>
        <dbReference type="EMBL" id="OAD45199.1"/>
    </source>
</evidence>
<accession>A0A176TBR4</accession>
<keyword evidence="2" id="KW-0012">Acyltransferase</keyword>
<evidence type="ECO:0000256" key="2">
    <source>
        <dbReference type="ARBA" id="ARBA00023315"/>
    </source>
</evidence>
<dbReference type="InterPro" id="IPR016181">
    <property type="entry name" value="Acyl_CoA_acyltransferase"/>
</dbReference>
<dbReference type="InterPro" id="IPR000182">
    <property type="entry name" value="GNAT_dom"/>
</dbReference>
<dbReference type="InterPro" id="IPR051556">
    <property type="entry name" value="N-term/lysine_N-AcTrnsfr"/>
</dbReference>
<dbReference type="GO" id="GO:0016747">
    <property type="term" value="F:acyltransferase activity, transferring groups other than amino-acyl groups"/>
    <property type="evidence" value="ECO:0007669"/>
    <property type="project" value="InterPro"/>
</dbReference>
<dbReference type="Gene3D" id="3.40.630.30">
    <property type="match status" value="1"/>
</dbReference>
<evidence type="ECO:0000259" key="3">
    <source>
        <dbReference type="PROSITE" id="PS51186"/>
    </source>
</evidence>
<keyword evidence="5" id="KW-1185">Reference proteome</keyword>
<dbReference type="EMBL" id="LVWE01000032">
    <property type="protein sequence ID" value="OAD45199.1"/>
    <property type="molecule type" value="Genomic_DNA"/>
</dbReference>
<proteinExistence type="predicted"/>
<gene>
    <name evidence="4" type="ORF">LPB303_09365</name>
</gene>
<organism evidence="4 5">
    <name type="scientific">Polaribacter atrinae</name>
    <dbReference type="NCBI Taxonomy" id="1333662"/>
    <lineage>
        <taxon>Bacteria</taxon>
        <taxon>Pseudomonadati</taxon>
        <taxon>Bacteroidota</taxon>
        <taxon>Flavobacteriia</taxon>
        <taxon>Flavobacteriales</taxon>
        <taxon>Flavobacteriaceae</taxon>
    </lineage>
</organism>
<sequence length="171" mass="19714">MKIVKVGIEHAELIAEIGKKAFLESHGHSASVEDMNSFISKTYNKESISKEFENTKVQYHLIYSNDIVAGYSKIELSCANQDINELNVTKLDRLYLLKEFYGQKLGAKLLEFNIQLSKKNNQKGIWLAVWTENQTAINFYTKIGYKIVGEYSFKLSETKSNPNHIMFLKYE</sequence>
<dbReference type="AlphaFoldDB" id="A0A176TBR4"/>
<dbReference type="SUPFAM" id="SSF55729">
    <property type="entry name" value="Acyl-CoA N-acyltransferases (Nat)"/>
    <property type="match status" value="1"/>
</dbReference>